<dbReference type="RefSeq" id="WP_187241650.1">
    <property type="nucleotide sequence ID" value="NZ_BAAAOK010000042.1"/>
</dbReference>
<evidence type="ECO:0000313" key="2">
    <source>
        <dbReference type="Proteomes" id="UP000805614"/>
    </source>
</evidence>
<proteinExistence type="predicted"/>
<organism evidence="1 2">
    <name type="scientific">Actinomadura alba</name>
    <dbReference type="NCBI Taxonomy" id="406431"/>
    <lineage>
        <taxon>Bacteria</taxon>
        <taxon>Bacillati</taxon>
        <taxon>Actinomycetota</taxon>
        <taxon>Actinomycetes</taxon>
        <taxon>Streptosporangiales</taxon>
        <taxon>Thermomonosporaceae</taxon>
        <taxon>Actinomadura</taxon>
    </lineage>
</organism>
<keyword evidence="2" id="KW-1185">Reference proteome</keyword>
<sequence length="84" mass="9578">MSDQECERLQRQHPDWRVWRADGGSWLATRRGRRLTEAQTHSGLAATLMEDTAEELRVALLGQARIEGTADVDERPTVRRLVPP</sequence>
<gene>
    <name evidence="1" type="ORF">HKK74_03895</name>
</gene>
<accession>A0ABR7LIQ6</accession>
<reference evidence="1 2" key="1">
    <citation type="submission" date="2020-06" db="EMBL/GenBank/DDBJ databases">
        <title>Actinomadura xiongansis sp. nov., isolated from soil of Baiyangdian.</title>
        <authorList>
            <person name="Zhang X."/>
        </authorList>
    </citation>
    <scope>NUCLEOTIDE SEQUENCE [LARGE SCALE GENOMIC DNA]</scope>
    <source>
        <strain evidence="1 2">HBUM206468</strain>
    </source>
</reference>
<name>A0ABR7LIQ6_9ACTN</name>
<dbReference type="EMBL" id="JABVEC010000002">
    <property type="protein sequence ID" value="MBC6464640.1"/>
    <property type="molecule type" value="Genomic_DNA"/>
</dbReference>
<comment type="caution">
    <text evidence="1">The sequence shown here is derived from an EMBL/GenBank/DDBJ whole genome shotgun (WGS) entry which is preliminary data.</text>
</comment>
<evidence type="ECO:0008006" key="3">
    <source>
        <dbReference type="Google" id="ProtNLM"/>
    </source>
</evidence>
<protein>
    <recommendedName>
        <fullName evidence="3">DUF2188 domain-containing protein</fullName>
    </recommendedName>
</protein>
<dbReference type="Proteomes" id="UP000805614">
    <property type="component" value="Unassembled WGS sequence"/>
</dbReference>
<evidence type="ECO:0000313" key="1">
    <source>
        <dbReference type="EMBL" id="MBC6464640.1"/>
    </source>
</evidence>